<dbReference type="STRING" id="1716141.STSP_44070"/>
<evidence type="ECO:0000313" key="2">
    <source>
        <dbReference type="Proteomes" id="UP000077381"/>
    </source>
</evidence>
<name>A0A177HMG8_9ACTN</name>
<proteinExistence type="predicted"/>
<comment type="caution">
    <text evidence="1">The sequence shown here is derived from an EMBL/GenBank/DDBJ whole genome shotgun (WGS) entry which is preliminary data.</text>
</comment>
<dbReference type="Proteomes" id="UP000077381">
    <property type="component" value="Unassembled WGS sequence"/>
</dbReference>
<dbReference type="PATRIC" id="fig|1716141.3.peg.4639"/>
<organism evidence="1 2">
    <name type="scientific">Streptomyces jeddahensis</name>
    <dbReference type="NCBI Taxonomy" id="1716141"/>
    <lineage>
        <taxon>Bacteria</taxon>
        <taxon>Bacillati</taxon>
        <taxon>Actinomycetota</taxon>
        <taxon>Actinomycetes</taxon>
        <taxon>Kitasatosporales</taxon>
        <taxon>Streptomycetaceae</taxon>
        <taxon>Streptomyces</taxon>
    </lineage>
</organism>
<evidence type="ECO:0000313" key="1">
    <source>
        <dbReference type="EMBL" id="OAH12212.1"/>
    </source>
</evidence>
<dbReference type="AlphaFoldDB" id="A0A177HMG8"/>
<dbReference type="RefSeq" id="WP_067280585.1">
    <property type="nucleotide sequence ID" value="NZ_LOHS01000093.1"/>
</dbReference>
<reference evidence="1 2" key="1">
    <citation type="submission" date="2015-12" db="EMBL/GenBank/DDBJ databases">
        <title>Genome sequence of Streptomyces sp. G25.</title>
        <authorList>
            <person name="Poehlein A."/>
            <person name="Roettig A."/>
            <person name="Hiessl S."/>
            <person name="Hauschild P."/>
            <person name="Schauer J."/>
            <person name="Madkour M.H."/>
            <person name="Al-Ansari A.M."/>
            <person name="Almakishah N.H."/>
            <person name="Steinbuechel A."/>
            <person name="Daniel R."/>
        </authorList>
    </citation>
    <scope>NUCLEOTIDE SEQUENCE [LARGE SCALE GENOMIC DNA]</scope>
    <source>
        <strain evidence="2">G25(2015)</strain>
    </source>
</reference>
<protein>
    <submittedName>
        <fullName evidence="1">Uncharacterized protein</fullName>
    </submittedName>
</protein>
<dbReference type="EMBL" id="LOHS01000093">
    <property type="protein sequence ID" value="OAH12212.1"/>
    <property type="molecule type" value="Genomic_DNA"/>
</dbReference>
<accession>A0A177HMG8</accession>
<gene>
    <name evidence="1" type="ORF">STSP_44070</name>
</gene>
<sequence>MTAVLVALGLLVLLACGLEPSHRRRPHPRRRLYGSADVEDRDLVRVRDEIKAAADRDVPIPPPRPFP</sequence>
<keyword evidence="2" id="KW-1185">Reference proteome</keyword>